<keyword evidence="2" id="KW-1185">Reference proteome</keyword>
<dbReference type="Proteomes" id="UP001516464">
    <property type="component" value="Unassembled WGS sequence"/>
</dbReference>
<organism evidence="1 2">
    <name type="scientific">Astathelohania contejeani</name>
    <dbReference type="NCBI Taxonomy" id="164912"/>
    <lineage>
        <taxon>Eukaryota</taxon>
        <taxon>Fungi</taxon>
        <taxon>Fungi incertae sedis</taxon>
        <taxon>Microsporidia</taxon>
        <taxon>Astathelohaniidae</taxon>
        <taxon>Astathelohania</taxon>
    </lineage>
</organism>
<proteinExistence type="predicted"/>
<gene>
    <name evidence="1" type="ORF">TCON_1072</name>
</gene>
<evidence type="ECO:0000313" key="2">
    <source>
        <dbReference type="Proteomes" id="UP001516464"/>
    </source>
</evidence>
<evidence type="ECO:0000313" key="1">
    <source>
        <dbReference type="EMBL" id="KAF7683724.1"/>
    </source>
</evidence>
<reference evidence="1 2" key="1">
    <citation type="submission" date="2019-01" db="EMBL/GenBank/DDBJ databases">
        <title>Genomes sequencing and comparative genomics of infectious freshwater microsporidia, Cucumispora dikerogammari and Thelohania contejeani.</title>
        <authorList>
            <person name="Cormier A."/>
            <person name="Giraud I."/>
            <person name="Wattier R."/>
            <person name="Teixeira M."/>
            <person name="Grandjean F."/>
            <person name="Rigaud T."/>
            <person name="Cordaux R."/>
        </authorList>
    </citation>
    <scope>NUCLEOTIDE SEQUENCE [LARGE SCALE GENOMIC DNA]</scope>
    <source>
        <strain evidence="1">T1</strain>
        <tissue evidence="1">Spores</tissue>
    </source>
</reference>
<dbReference type="EMBL" id="SBIQ01000058">
    <property type="protein sequence ID" value="KAF7683724.1"/>
    <property type="molecule type" value="Genomic_DNA"/>
</dbReference>
<comment type="caution">
    <text evidence="1">The sequence shown here is derived from an EMBL/GenBank/DDBJ whole genome shotgun (WGS) entry which is preliminary data.</text>
</comment>
<name>A0ABQ7HZZ8_9MICR</name>
<protein>
    <submittedName>
        <fullName evidence="1">Uncharacterized protein</fullName>
    </submittedName>
</protein>
<accession>A0ABQ7HZZ8</accession>
<sequence>MESAIKGPNSEIINFLISKNNQPLTKHDLDILFKLIAKSLNRGKEFAQEITKQQMIISNFDFKSDDDSVIKSILQTDVGLEKDNDRIFDKKSGVFKKSSKKKKFFRPKKDI</sequence>